<reference evidence="1 3" key="1">
    <citation type="submission" date="2020-12" db="EMBL/GenBank/DDBJ databases">
        <title>strain FJAT-54423T represents a novel species of the genus Brevibacillus.</title>
        <authorList>
            <person name="Tang R."/>
        </authorList>
    </citation>
    <scope>NUCLEOTIDE SEQUENCE [LARGE SCALE GENOMIC DNA]</scope>
    <source>
        <strain evidence="1 3">FJAT-54423</strain>
    </source>
</reference>
<proteinExistence type="predicted"/>
<dbReference type="AlphaFoldDB" id="A0A7T5EPI7"/>
<dbReference type="RefSeq" id="WP_198829857.1">
    <property type="nucleotide sequence ID" value="NZ_CP066308.1"/>
</dbReference>
<accession>A0A7T5EPI7</accession>
<dbReference type="Proteomes" id="UP000595847">
    <property type="component" value="Chromosome"/>
</dbReference>
<dbReference type="InterPro" id="IPR009297">
    <property type="entry name" value="DUF952"/>
</dbReference>
<organism evidence="1 3">
    <name type="scientific">Brevibacillus composti</name>
    <dbReference type="NCBI Taxonomy" id="2796470"/>
    <lineage>
        <taxon>Bacteria</taxon>
        <taxon>Bacillati</taxon>
        <taxon>Bacillota</taxon>
        <taxon>Bacilli</taxon>
        <taxon>Bacillales</taxon>
        <taxon>Paenibacillaceae</taxon>
        <taxon>Brevibacillus</taxon>
    </lineage>
</organism>
<protein>
    <submittedName>
        <fullName evidence="1">DUF952 domain-containing protein</fullName>
    </submittedName>
</protein>
<dbReference type="PANTHER" id="PTHR34129">
    <property type="entry name" value="BLR1139 PROTEIN"/>
    <property type="match status" value="1"/>
</dbReference>
<dbReference type="SUPFAM" id="SSF56399">
    <property type="entry name" value="ADP-ribosylation"/>
    <property type="match status" value="1"/>
</dbReference>
<dbReference type="Pfam" id="PF06108">
    <property type="entry name" value="DUF952"/>
    <property type="match status" value="1"/>
</dbReference>
<evidence type="ECO:0000313" key="4">
    <source>
        <dbReference type="Proteomes" id="UP000677234"/>
    </source>
</evidence>
<gene>
    <name evidence="1" type="ORF">JD108_11065</name>
    <name evidence="2" type="ORF">KDJ56_10750</name>
</gene>
<name>A0A7T5EPI7_9BACL</name>
<dbReference type="Proteomes" id="UP000677234">
    <property type="component" value="Chromosome"/>
</dbReference>
<dbReference type="EMBL" id="CP073708">
    <property type="protein sequence ID" value="QUO43382.1"/>
    <property type="molecule type" value="Genomic_DNA"/>
</dbReference>
<reference evidence="2" key="2">
    <citation type="submission" date="2021-04" db="EMBL/GenBank/DDBJ databases">
        <title>Brevibacillus composti FJAT-54423, complete genome.</title>
        <authorList>
            <person name="Tang R."/>
        </authorList>
    </citation>
    <scope>NUCLEOTIDE SEQUENCE</scope>
    <source>
        <strain evidence="2">FJAT-54424</strain>
    </source>
</reference>
<keyword evidence="4" id="KW-1185">Reference proteome</keyword>
<evidence type="ECO:0000313" key="1">
    <source>
        <dbReference type="EMBL" id="QQE76355.1"/>
    </source>
</evidence>
<evidence type="ECO:0000313" key="2">
    <source>
        <dbReference type="EMBL" id="QUO43382.1"/>
    </source>
</evidence>
<dbReference type="KEGG" id="bcop:JD108_11065"/>
<evidence type="ECO:0000313" key="3">
    <source>
        <dbReference type="Proteomes" id="UP000595847"/>
    </source>
</evidence>
<dbReference type="Gene3D" id="3.20.170.20">
    <property type="entry name" value="Protein of unknown function DUF952"/>
    <property type="match status" value="1"/>
</dbReference>
<dbReference type="PANTHER" id="PTHR34129:SF1">
    <property type="entry name" value="DUF952 DOMAIN-CONTAINING PROTEIN"/>
    <property type="match status" value="1"/>
</dbReference>
<sequence length="117" mass="13638">MEIIYCLVPKHYWEKWAENEYYLPRDYEQEGFIHATKGDDLLTKVAGRVYGDTNDELYVLVIDEQKVTAPIKYEKAKDGLLYPHIYGKLNTDAIAEIRQMVKIDGKWAIGDRVDSHT</sequence>
<dbReference type="EMBL" id="CP066308">
    <property type="protein sequence ID" value="QQE76355.1"/>
    <property type="molecule type" value="Genomic_DNA"/>
</dbReference>